<sequence>MICTAPDVVHPAVPGCDRRTAARITSVAYIRWYASTRSPTRAATRTRSASASVPPWYRKRSRTAISALASGNGTGVPEWPSPGVPGWSSRRKASCWAAHSSVSCRRSASRVIRSANPAASRRWRLAAAGRRAATSAATVTLSSTSR</sequence>
<protein>
    <submittedName>
        <fullName evidence="1">Uncharacterized protein</fullName>
    </submittedName>
</protein>
<accession>A0A4D4K2I8</accession>
<comment type="caution">
    <text evidence="1">The sequence shown here is derived from an EMBL/GenBank/DDBJ whole genome shotgun (WGS) entry which is preliminary data.</text>
</comment>
<organism evidence="1 2">
    <name type="scientific">Streptomyces antimycoticus</name>
    <dbReference type="NCBI Taxonomy" id="68175"/>
    <lineage>
        <taxon>Bacteria</taxon>
        <taxon>Bacillati</taxon>
        <taxon>Actinomycetota</taxon>
        <taxon>Actinomycetes</taxon>
        <taxon>Kitasatosporales</taxon>
        <taxon>Streptomycetaceae</taxon>
        <taxon>Streptomyces</taxon>
        <taxon>Streptomyces violaceusniger group</taxon>
    </lineage>
</organism>
<evidence type="ECO:0000313" key="2">
    <source>
        <dbReference type="Proteomes" id="UP000299290"/>
    </source>
</evidence>
<gene>
    <name evidence="1" type="ORF">SANT12839_010150</name>
</gene>
<proteinExistence type="predicted"/>
<dbReference type="Proteomes" id="UP000299290">
    <property type="component" value="Unassembled WGS sequence"/>
</dbReference>
<name>A0A4D4K2I8_9ACTN</name>
<dbReference type="EMBL" id="BJHV01000001">
    <property type="protein sequence ID" value="GDY40133.1"/>
    <property type="molecule type" value="Genomic_DNA"/>
</dbReference>
<reference evidence="1 2" key="1">
    <citation type="journal article" date="2020" name="Int. J. Syst. Evol. Microbiol.">
        <title>Reclassification of Streptomyces castelarensis and Streptomyces sporoclivatus as later heterotypic synonyms of Streptomyces antimycoticus.</title>
        <authorList>
            <person name="Komaki H."/>
            <person name="Tamura T."/>
        </authorList>
    </citation>
    <scope>NUCLEOTIDE SEQUENCE [LARGE SCALE GENOMIC DNA]</scope>
    <source>
        <strain evidence="1 2">NBRC 12839</strain>
    </source>
</reference>
<evidence type="ECO:0000313" key="1">
    <source>
        <dbReference type="EMBL" id="GDY40133.1"/>
    </source>
</evidence>
<keyword evidence="2" id="KW-1185">Reference proteome</keyword>
<dbReference type="AlphaFoldDB" id="A0A4D4K2I8"/>